<dbReference type="SUPFAM" id="SSF46689">
    <property type="entry name" value="Homeodomain-like"/>
    <property type="match status" value="1"/>
</dbReference>
<organism evidence="1 2">
    <name type="scientific">Acinetobacter soli</name>
    <dbReference type="NCBI Taxonomy" id="487316"/>
    <lineage>
        <taxon>Bacteria</taxon>
        <taxon>Pseudomonadati</taxon>
        <taxon>Pseudomonadota</taxon>
        <taxon>Gammaproteobacteria</taxon>
        <taxon>Moraxellales</taxon>
        <taxon>Moraxellaceae</taxon>
        <taxon>Acinetobacter</taxon>
    </lineage>
</organism>
<evidence type="ECO:0000313" key="1">
    <source>
        <dbReference type="EMBL" id="APV36821.1"/>
    </source>
</evidence>
<dbReference type="STRING" id="487316.BEN76_12680"/>
<protein>
    <submittedName>
        <fullName evidence="1">TetR family transcriptional regulator</fullName>
    </submittedName>
</protein>
<dbReference type="AlphaFoldDB" id="A0A1P8EKS2"/>
<sequence length="202" mass="22394">MPSINKTATRGRPRSITPERITNAGIDIGLANMTFVGVAAALGVSHMALYKHVSSIDVIKYMVAEEIFNRWQIPEPQKNEELKDYLLKLTLSLRELIKANAGFTPYLLRRAASTPAMMKKIASNHQAVAQCYDLPLDKVRWLVATIAFHCIAVADTVYTIAGKEPITATDRTIEEAEMEAEFSQSMYALIIGALVLVKNENI</sequence>
<name>A0A1P8EKS2_9GAMM</name>
<dbReference type="RefSeq" id="WP_076033216.1">
    <property type="nucleotide sequence ID" value="NZ_BKXR01000024.1"/>
</dbReference>
<gene>
    <name evidence="1" type="ORF">BEN76_12680</name>
</gene>
<dbReference type="Gene3D" id="1.10.357.10">
    <property type="entry name" value="Tetracycline Repressor, domain 2"/>
    <property type="match status" value="1"/>
</dbReference>
<proteinExistence type="predicted"/>
<dbReference type="EMBL" id="CP016896">
    <property type="protein sequence ID" value="APV36821.1"/>
    <property type="molecule type" value="Genomic_DNA"/>
</dbReference>
<evidence type="ECO:0000313" key="2">
    <source>
        <dbReference type="Proteomes" id="UP000185674"/>
    </source>
</evidence>
<dbReference type="KEGG" id="asol:BEN76_12680"/>
<dbReference type="InterPro" id="IPR009057">
    <property type="entry name" value="Homeodomain-like_sf"/>
</dbReference>
<reference evidence="1 2" key="1">
    <citation type="submission" date="2016-08" db="EMBL/GenBank/DDBJ databases">
        <title>Complete genome sequence of Acinetobacter baylyi strain GFJ2.</title>
        <authorList>
            <person name="Tabata M."/>
            <person name="Kuboki S."/>
            <person name="Gibu N."/>
            <person name="Kinouchi Y."/>
            <person name="Vangnai A."/>
            <person name="Kasai D."/>
            <person name="Fukuda M."/>
        </authorList>
    </citation>
    <scope>NUCLEOTIDE SEQUENCE [LARGE SCALE GENOMIC DNA]</scope>
    <source>
        <strain evidence="1 2">GFJ2</strain>
    </source>
</reference>
<accession>A0A1P8EKS2</accession>
<dbReference type="Proteomes" id="UP000185674">
    <property type="component" value="Chromosome"/>
</dbReference>